<sequence length="67" mass="7529">MRAHSLIDADGYVKHGKQGVFHINSWTYVGAAMGAMSRDVARQTLPRFPLDAREKIDGFLQCVKPRL</sequence>
<evidence type="ECO:0000313" key="2">
    <source>
        <dbReference type="Proteomes" id="UP000614287"/>
    </source>
</evidence>
<comment type="caution">
    <text evidence="1">The sequence shown here is derived from an EMBL/GenBank/DDBJ whole genome shotgun (WGS) entry which is preliminary data.</text>
</comment>
<reference evidence="1" key="1">
    <citation type="journal article" date="2014" name="Int. J. Syst. Evol. Microbiol.">
        <title>Complete genome sequence of Corynebacterium casei LMG S-19264T (=DSM 44701T), isolated from a smear-ripened cheese.</title>
        <authorList>
            <consortium name="US DOE Joint Genome Institute (JGI-PGF)"/>
            <person name="Walter F."/>
            <person name="Albersmeier A."/>
            <person name="Kalinowski J."/>
            <person name="Ruckert C."/>
        </authorList>
    </citation>
    <scope>NUCLEOTIDE SEQUENCE</scope>
    <source>
        <strain evidence="1">KCTC 32501</strain>
    </source>
</reference>
<organism evidence="1 2">
    <name type="scientific">Formosimonas limnophila</name>
    <dbReference type="NCBI Taxonomy" id="1384487"/>
    <lineage>
        <taxon>Bacteria</taxon>
        <taxon>Pseudomonadati</taxon>
        <taxon>Pseudomonadota</taxon>
        <taxon>Betaproteobacteria</taxon>
        <taxon>Burkholderiales</taxon>
        <taxon>Burkholderiaceae</taxon>
        <taxon>Formosimonas</taxon>
    </lineage>
</organism>
<dbReference type="Proteomes" id="UP000614287">
    <property type="component" value="Unassembled WGS sequence"/>
</dbReference>
<keyword evidence="2" id="KW-1185">Reference proteome</keyword>
<accession>A0A8J3CMF8</accession>
<name>A0A8J3CMF8_9BURK</name>
<reference evidence="1" key="2">
    <citation type="submission" date="2020-09" db="EMBL/GenBank/DDBJ databases">
        <authorList>
            <person name="Sun Q."/>
            <person name="Kim S."/>
        </authorList>
    </citation>
    <scope>NUCLEOTIDE SEQUENCE</scope>
    <source>
        <strain evidence="1">KCTC 32501</strain>
    </source>
</reference>
<dbReference type="AlphaFoldDB" id="A0A8J3CMF8"/>
<dbReference type="EMBL" id="BMZG01000005">
    <property type="protein sequence ID" value="GHA71829.1"/>
    <property type="molecule type" value="Genomic_DNA"/>
</dbReference>
<protein>
    <submittedName>
        <fullName evidence="1">Uncharacterized protein</fullName>
    </submittedName>
</protein>
<proteinExistence type="predicted"/>
<gene>
    <name evidence="1" type="ORF">GCM10009007_10920</name>
</gene>
<evidence type="ECO:0000313" key="1">
    <source>
        <dbReference type="EMBL" id="GHA71829.1"/>
    </source>
</evidence>